<feature type="domain" description="CBM2" evidence="1">
    <location>
        <begin position="5"/>
        <end position="107"/>
    </location>
</feature>
<proteinExistence type="predicted"/>
<evidence type="ECO:0000313" key="3">
    <source>
        <dbReference type="Proteomes" id="UP000619479"/>
    </source>
</evidence>
<dbReference type="InterPro" id="IPR001919">
    <property type="entry name" value="CBD2"/>
</dbReference>
<dbReference type="InterPro" id="IPR008965">
    <property type="entry name" value="CBM2/CBM3_carb-bd_dom_sf"/>
</dbReference>
<sequence length="111" mass="11258">MTKTTPPPPPVDELSANCSTNSWNNGFITTVRVTNKGSQAHRFTVTVSYSSSAKVVSGPWSNARTTNGNGGALSFEGNAPLAAGSSTMFGFQGSGTNNVKQSGCSVAVVGG</sequence>
<dbReference type="InterPro" id="IPR012291">
    <property type="entry name" value="CBM2_carb-bd_dom_sf"/>
</dbReference>
<evidence type="ECO:0000313" key="2">
    <source>
        <dbReference type="EMBL" id="GID64318.1"/>
    </source>
</evidence>
<protein>
    <recommendedName>
        <fullName evidence="1">CBM2 domain-containing protein</fullName>
    </recommendedName>
</protein>
<name>A0A919IIZ1_9ACTN</name>
<dbReference type="Gene3D" id="2.60.40.290">
    <property type="match status" value="1"/>
</dbReference>
<dbReference type="Proteomes" id="UP000619479">
    <property type="component" value="Unassembled WGS sequence"/>
</dbReference>
<evidence type="ECO:0000259" key="1">
    <source>
        <dbReference type="PROSITE" id="PS51173"/>
    </source>
</evidence>
<dbReference type="GO" id="GO:0005975">
    <property type="term" value="P:carbohydrate metabolic process"/>
    <property type="evidence" value="ECO:0007669"/>
    <property type="project" value="InterPro"/>
</dbReference>
<dbReference type="GO" id="GO:0030247">
    <property type="term" value="F:polysaccharide binding"/>
    <property type="evidence" value="ECO:0007669"/>
    <property type="project" value="UniProtKB-UniRule"/>
</dbReference>
<dbReference type="PROSITE" id="PS51173">
    <property type="entry name" value="CBM2"/>
    <property type="match status" value="1"/>
</dbReference>
<dbReference type="AlphaFoldDB" id="A0A919IIZ1"/>
<dbReference type="SUPFAM" id="SSF49384">
    <property type="entry name" value="Carbohydrate-binding domain"/>
    <property type="match status" value="1"/>
</dbReference>
<accession>A0A919IIZ1</accession>
<keyword evidence="3" id="KW-1185">Reference proteome</keyword>
<gene>
    <name evidence="2" type="ORF">Acy02nite_21990</name>
</gene>
<comment type="caution">
    <text evidence="2">The sequence shown here is derived from an EMBL/GenBank/DDBJ whole genome shotgun (WGS) entry which is preliminary data.</text>
</comment>
<organism evidence="2 3">
    <name type="scientific">Actinoplanes cyaneus</name>
    <dbReference type="NCBI Taxonomy" id="52696"/>
    <lineage>
        <taxon>Bacteria</taxon>
        <taxon>Bacillati</taxon>
        <taxon>Actinomycetota</taxon>
        <taxon>Actinomycetes</taxon>
        <taxon>Micromonosporales</taxon>
        <taxon>Micromonosporaceae</taxon>
        <taxon>Actinoplanes</taxon>
    </lineage>
</organism>
<dbReference type="Pfam" id="PF00553">
    <property type="entry name" value="CBM_2"/>
    <property type="match status" value="1"/>
</dbReference>
<dbReference type="EMBL" id="BOMH01000016">
    <property type="protein sequence ID" value="GID64318.1"/>
    <property type="molecule type" value="Genomic_DNA"/>
</dbReference>
<reference evidence="2" key="1">
    <citation type="submission" date="2021-01" db="EMBL/GenBank/DDBJ databases">
        <title>Whole genome shotgun sequence of Actinoplanes cyaneus NBRC 14990.</title>
        <authorList>
            <person name="Komaki H."/>
            <person name="Tamura T."/>
        </authorList>
    </citation>
    <scope>NUCLEOTIDE SEQUENCE</scope>
    <source>
        <strain evidence="2">NBRC 14990</strain>
    </source>
</reference>
<dbReference type="SMART" id="SM00637">
    <property type="entry name" value="CBD_II"/>
    <property type="match status" value="1"/>
</dbReference>
<dbReference type="GO" id="GO:0004553">
    <property type="term" value="F:hydrolase activity, hydrolyzing O-glycosyl compounds"/>
    <property type="evidence" value="ECO:0007669"/>
    <property type="project" value="InterPro"/>
</dbReference>